<gene>
    <name evidence="1" type="ORF">ACEZDG_03040</name>
</gene>
<dbReference type="Pfam" id="PF06736">
    <property type="entry name" value="TMEM175"/>
    <property type="match status" value="1"/>
</dbReference>
<evidence type="ECO:0000313" key="1">
    <source>
        <dbReference type="EMBL" id="MFC1408252.1"/>
    </source>
</evidence>
<evidence type="ECO:0000313" key="2">
    <source>
        <dbReference type="Proteomes" id="UP001592582"/>
    </source>
</evidence>
<name>A0ABV6V3F9_9ACTN</name>
<dbReference type="PANTHER" id="PTHR31462:SF5">
    <property type="entry name" value="ENDOSOMAL_LYSOSOMAL PROTON CHANNEL TMEM175"/>
    <property type="match status" value="1"/>
</dbReference>
<dbReference type="PANTHER" id="PTHR31462">
    <property type="entry name" value="ENDOSOMAL/LYSOSOMAL POTASSIUM CHANNEL TMEM175"/>
    <property type="match status" value="1"/>
</dbReference>
<sequence>MRNETGRVEAFSDGVFAIVITLLVLGIDTPSDISGHSLWWALGREWPHYAAYVVSFMVIGVMWVNHHFIFSHLVRVNRPLLFLNLLVLMVVSAIPWTTSVMAGQLTDPRGAQVAAILYSGWMVVYALSFTAFWWYVTQVGHLFHARVDRAGARGTRIRFGIGSVAYPATVGLAFVSAPLTLLMHGVIAAYYAANQLPIPLHAEGEDGDSESSDPPLAYFLSKTE</sequence>
<proteinExistence type="predicted"/>
<accession>A0ABV6V3F9</accession>
<dbReference type="EMBL" id="JBHEZX010000001">
    <property type="protein sequence ID" value="MFC1408252.1"/>
    <property type="molecule type" value="Genomic_DNA"/>
</dbReference>
<comment type="caution">
    <text evidence="1">The sequence shown here is derived from an EMBL/GenBank/DDBJ whole genome shotgun (WGS) entry which is preliminary data.</text>
</comment>
<keyword evidence="2" id="KW-1185">Reference proteome</keyword>
<organism evidence="1 2">
    <name type="scientific">Streptacidiphilus alkalitolerans</name>
    <dbReference type="NCBI Taxonomy" id="3342712"/>
    <lineage>
        <taxon>Bacteria</taxon>
        <taxon>Bacillati</taxon>
        <taxon>Actinomycetota</taxon>
        <taxon>Actinomycetes</taxon>
        <taxon>Kitasatosporales</taxon>
        <taxon>Streptomycetaceae</taxon>
        <taxon>Streptacidiphilus</taxon>
    </lineage>
</organism>
<reference evidence="1 2" key="1">
    <citation type="submission" date="2024-09" db="EMBL/GenBank/DDBJ databases">
        <authorList>
            <person name="Lee S.D."/>
        </authorList>
    </citation>
    <scope>NUCLEOTIDE SEQUENCE [LARGE SCALE GENOMIC DNA]</scope>
    <source>
        <strain evidence="1 2">N1-1</strain>
    </source>
</reference>
<dbReference type="InterPro" id="IPR010617">
    <property type="entry name" value="TMEM175-like"/>
</dbReference>
<protein>
    <submittedName>
        <fullName evidence="1">TMEM175 family protein</fullName>
    </submittedName>
</protein>
<dbReference type="Proteomes" id="UP001592582">
    <property type="component" value="Unassembled WGS sequence"/>
</dbReference>